<dbReference type="Pfam" id="PF13519">
    <property type="entry name" value="VWA_2"/>
    <property type="match status" value="1"/>
</dbReference>
<dbReference type="SMART" id="SM00327">
    <property type="entry name" value="VWA"/>
    <property type="match status" value="1"/>
</dbReference>
<dbReference type="SMART" id="SM00248">
    <property type="entry name" value="ANK"/>
    <property type="match status" value="11"/>
</dbReference>
<evidence type="ECO:0000313" key="5">
    <source>
        <dbReference type="EMBL" id="KAF0981224.1"/>
    </source>
</evidence>
<evidence type="ECO:0000256" key="1">
    <source>
        <dbReference type="ARBA" id="ARBA00022737"/>
    </source>
</evidence>
<reference evidence="5 6" key="1">
    <citation type="journal article" date="2019" name="Sci. Rep.">
        <title>Nanopore sequencing improves the draft genome of the human pathogenic amoeba Naegleria fowleri.</title>
        <authorList>
            <person name="Liechti N."/>
            <person name="Schurch N."/>
            <person name="Bruggmann R."/>
            <person name="Wittwer M."/>
        </authorList>
    </citation>
    <scope>NUCLEOTIDE SEQUENCE [LARGE SCALE GENOMIC DNA]</scope>
    <source>
        <strain evidence="5 6">ATCC 30894</strain>
    </source>
</reference>
<accession>A0A6A5C3Z8</accession>
<dbReference type="Gene3D" id="1.25.40.20">
    <property type="entry name" value="Ankyrin repeat-containing domain"/>
    <property type="match status" value="3"/>
</dbReference>
<organism evidence="5 6">
    <name type="scientific">Naegleria fowleri</name>
    <name type="common">Brain eating amoeba</name>
    <dbReference type="NCBI Taxonomy" id="5763"/>
    <lineage>
        <taxon>Eukaryota</taxon>
        <taxon>Discoba</taxon>
        <taxon>Heterolobosea</taxon>
        <taxon>Tetramitia</taxon>
        <taxon>Eutetramitia</taxon>
        <taxon>Vahlkampfiidae</taxon>
        <taxon>Naegleria</taxon>
    </lineage>
</organism>
<dbReference type="InterPro" id="IPR002035">
    <property type="entry name" value="VWF_A"/>
</dbReference>
<dbReference type="PROSITE" id="PS50088">
    <property type="entry name" value="ANK_REPEAT"/>
    <property type="match status" value="6"/>
</dbReference>
<evidence type="ECO:0000256" key="2">
    <source>
        <dbReference type="ARBA" id="ARBA00023043"/>
    </source>
</evidence>
<dbReference type="Gene3D" id="3.30.40.10">
    <property type="entry name" value="Zinc/RING finger domain, C3HC4 (zinc finger)"/>
    <property type="match status" value="1"/>
</dbReference>
<feature type="domain" description="VWFA" evidence="4">
    <location>
        <begin position="140"/>
        <end position="331"/>
    </location>
</feature>
<dbReference type="SUPFAM" id="SSF53300">
    <property type="entry name" value="vWA-like"/>
    <property type="match status" value="1"/>
</dbReference>
<dbReference type="GeneID" id="68120227"/>
<gene>
    <name evidence="5" type="ORF">FDP41_013012</name>
</gene>
<comment type="caution">
    <text evidence="5">The sequence shown here is derived from an EMBL/GenBank/DDBJ whole genome shotgun (WGS) entry which is preliminary data.</text>
</comment>
<feature type="repeat" description="ANK" evidence="3">
    <location>
        <begin position="769"/>
        <end position="801"/>
    </location>
</feature>
<evidence type="ECO:0000259" key="4">
    <source>
        <dbReference type="PROSITE" id="PS50234"/>
    </source>
</evidence>
<dbReference type="InterPro" id="IPR036465">
    <property type="entry name" value="vWFA_dom_sf"/>
</dbReference>
<dbReference type="InterPro" id="IPR013083">
    <property type="entry name" value="Znf_RING/FYVE/PHD"/>
</dbReference>
<dbReference type="PANTHER" id="PTHR24178:SF9">
    <property type="entry name" value="ANK_REP_REGION DOMAIN-CONTAINING PROTEIN"/>
    <property type="match status" value="1"/>
</dbReference>
<keyword evidence="1" id="KW-0677">Repeat</keyword>
<dbReference type="Proteomes" id="UP000444721">
    <property type="component" value="Unassembled WGS sequence"/>
</dbReference>
<dbReference type="Pfam" id="PF13637">
    <property type="entry name" value="Ank_4"/>
    <property type="match status" value="1"/>
</dbReference>
<feature type="repeat" description="ANK" evidence="3">
    <location>
        <begin position="976"/>
        <end position="1008"/>
    </location>
</feature>
<dbReference type="OrthoDB" id="4772757at2759"/>
<evidence type="ECO:0000256" key="3">
    <source>
        <dbReference type="PROSITE-ProRule" id="PRU00023"/>
    </source>
</evidence>
<protein>
    <recommendedName>
        <fullName evidence="4">VWFA domain-containing protein</fullName>
    </recommendedName>
</protein>
<name>A0A6A5C3Z8_NAEFO</name>
<dbReference type="SUPFAM" id="SSF57850">
    <property type="entry name" value="RING/U-box"/>
    <property type="match status" value="1"/>
</dbReference>
<keyword evidence="2 3" id="KW-0040">ANK repeat</keyword>
<keyword evidence="6" id="KW-1185">Reference proteome</keyword>
<dbReference type="VEuPathDB" id="AmoebaDB:FDP41_013012"/>
<dbReference type="PANTHER" id="PTHR24178">
    <property type="entry name" value="MOLTING PROTEIN MLT-4"/>
    <property type="match status" value="1"/>
</dbReference>
<feature type="repeat" description="ANK" evidence="3">
    <location>
        <begin position="592"/>
        <end position="624"/>
    </location>
</feature>
<dbReference type="PRINTS" id="PR01415">
    <property type="entry name" value="ANKYRIN"/>
</dbReference>
<dbReference type="InterPro" id="IPR002110">
    <property type="entry name" value="Ankyrin_rpt"/>
</dbReference>
<feature type="repeat" description="ANK" evidence="3">
    <location>
        <begin position="835"/>
        <end position="867"/>
    </location>
</feature>
<sequence length="1375" mass="152290">MLSEDHEDLTCPISRELLQDPIVVPCCGRAFSRESLRVYFGQFSPHSVSGNHKACPCCRADLDHFNVQEAPKNVNLASLVEMVLQEKNTSTTAAASNHDEPQAKFSAEAEHLLDNDDHDIGVAELKITVNDSTLNPKPTLFIVLADVSGSMQGRPWEQVCASLKHIAHQSFENPAVICRMVAYESSAKEIDMSGSLNQIVARIEKAFTGGGTDFASAFSTACSIIKRESHNQGTVAEELPFGHVVIAFLTDGQDQSCVGLQDGIEYLRRELDKVYRGDYVVHTVGFGSNHNLELLDAMRKVGTLEGAYRYANYDDNDDVICGKLTSIFDTVSSSSTISAEITLSEGLFTLYGSDSKPGNTFLVNIPVNKSGHGSITRYITCVPESDKTIQAQLRVSGRDPIQIYIFQTICPQRLRLRSLQKLASHHVDQLAAQALYLAGVDKKQYGEALFAFHCELLIRCTASLKGIDQLLGDKLTVIEAELQKIKLGQVVNTNVLNDLKFSSMFSVKQTPEPEFKKKKERNRIVQPPKFKNALAGGNGQISKYNIKKIHYAHGKKQYSKVHTAVVQLKSSEFANYLIQENCLSIINEKDRDGNTPLHLACMKGHLEAVKILVSQGSDLSITNKDNLTPLDLAIMMGYDRCVTFLLDQRAPTAASNDQLMNYVFDRHFFRTASILLDRGVCRISSDIRNFVDGKCYDWIDQRESASASTELLDMAVRKGNVELFEKCVQSGIIPDVYHMYLAMDYGQLGIFKTLAKTLNVNDIVGYEGNYESLLFVAASSGKLDYVKVLLEHGADMDWRNVNGNNALWTACCNNRIDVVETLLEAGSDPNTQNNDGVVPLISCAQRGTFEIAEILMNYGAHVNTPNNNGDNPLIIACRTGQAEILELFLSKATEEDLQYCAKIDGFNALFSAAEQDRAECILTLHRYGASVKCRTRPDNQIIPYSNPLHLTALYGCVNAAKVLLDLGADIEAQDLAGMTPLHVAMLRGNLEVVKLFISRNANMFALDNAGNMPGAYCQDINPDILVEPLYPFLVKIAHGDYGLLESKFIDLLRNYGVLPGFLQPGEITNLRGLTAGCALIEAVIYGNVNAAKAFVELGAEASIKDSFGMTARDWAKVVGGMMKIIIPGSPNSEIMNRLSLVTGRDKQLVTLIGKPPQRGDLQIVTPHIDEFFEPSSMTQEITVVEPLKIYDHPKWVGGKNVFQNEIFHIKRQIIGHVASGSPIPPRTWAILYLISGDTSAINIYNSAPQSFNFDETPKFEGESFIYESKVDRTKFMPGSTICWNRFVVSNLNWNIPKQGTLFLIKSKKSGTKVAQKVVFGTNAKFKVTHWYKADSTCIAQKNIRVSCFKIDDTDNKYKLTDSPIIIELEEIEKEE</sequence>
<feature type="repeat" description="ANK" evidence="3">
    <location>
        <begin position="802"/>
        <end position="834"/>
    </location>
</feature>
<dbReference type="EMBL" id="VFQX01000016">
    <property type="protein sequence ID" value="KAF0981224.1"/>
    <property type="molecule type" value="Genomic_DNA"/>
</dbReference>
<dbReference type="VEuPathDB" id="AmoebaDB:NF0122630"/>
<proteinExistence type="predicted"/>
<feature type="repeat" description="ANK" evidence="3">
    <location>
        <begin position="943"/>
        <end position="975"/>
    </location>
</feature>
<dbReference type="PROSITE" id="PS50234">
    <property type="entry name" value="VWFA"/>
    <property type="match status" value="1"/>
</dbReference>
<dbReference type="Gene3D" id="3.40.50.410">
    <property type="entry name" value="von Willebrand factor, type A domain"/>
    <property type="match status" value="1"/>
</dbReference>
<dbReference type="InterPro" id="IPR036770">
    <property type="entry name" value="Ankyrin_rpt-contain_sf"/>
</dbReference>
<dbReference type="RefSeq" id="XP_044565937.1">
    <property type="nucleotide sequence ID" value="XM_044703596.1"/>
</dbReference>
<dbReference type="SUPFAM" id="SSF48403">
    <property type="entry name" value="Ankyrin repeat"/>
    <property type="match status" value="3"/>
</dbReference>
<dbReference type="VEuPathDB" id="AmoebaDB:NfTy_078690"/>
<evidence type="ECO:0000313" key="6">
    <source>
        <dbReference type="Proteomes" id="UP000444721"/>
    </source>
</evidence>
<dbReference type="Pfam" id="PF12796">
    <property type="entry name" value="Ank_2"/>
    <property type="match status" value="3"/>
</dbReference>
<dbReference type="PROSITE" id="PS50297">
    <property type="entry name" value="ANK_REP_REGION"/>
    <property type="match status" value="6"/>
</dbReference>